<proteinExistence type="predicted"/>
<evidence type="ECO:0000313" key="3">
    <source>
        <dbReference type="Proteomes" id="UP000772434"/>
    </source>
</evidence>
<dbReference type="OrthoDB" id="1920326at2759"/>
<keyword evidence="3" id="KW-1185">Reference proteome</keyword>
<sequence length="187" mass="20969">MHTPEEEQLYHTAVIPGGLWCQMTGAPNFDNMVLWWSEQAKGAENKIFYKLREHLASYWNIWKDHQYTKTTMLASITQRRANETWVHSSEYIAKVLPAALPSQPGVLISSDQVTLETNDLADELMDVDNDVPIQYPQLEILDVVSRPVSDANSSTSYSVHPKATAVQSTTTDMHAPAQSQLNIASNP</sequence>
<name>A0A9P5U534_9AGAR</name>
<evidence type="ECO:0000256" key="1">
    <source>
        <dbReference type="SAM" id="MobiDB-lite"/>
    </source>
</evidence>
<accession>A0A9P5U534</accession>
<dbReference type="EMBL" id="JADNRY010000074">
    <property type="protein sequence ID" value="KAF9067395.1"/>
    <property type="molecule type" value="Genomic_DNA"/>
</dbReference>
<gene>
    <name evidence="2" type="ORF">BDP27DRAFT_1422954</name>
</gene>
<evidence type="ECO:0000313" key="2">
    <source>
        <dbReference type="EMBL" id="KAF9067395.1"/>
    </source>
</evidence>
<dbReference type="AlphaFoldDB" id="A0A9P5U534"/>
<organism evidence="2 3">
    <name type="scientific">Rhodocollybia butyracea</name>
    <dbReference type="NCBI Taxonomy" id="206335"/>
    <lineage>
        <taxon>Eukaryota</taxon>
        <taxon>Fungi</taxon>
        <taxon>Dikarya</taxon>
        <taxon>Basidiomycota</taxon>
        <taxon>Agaricomycotina</taxon>
        <taxon>Agaricomycetes</taxon>
        <taxon>Agaricomycetidae</taxon>
        <taxon>Agaricales</taxon>
        <taxon>Marasmiineae</taxon>
        <taxon>Omphalotaceae</taxon>
        <taxon>Rhodocollybia</taxon>
    </lineage>
</organism>
<protein>
    <submittedName>
        <fullName evidence="2">Uncharacterized protein</fullName>
    </submittedName>
</protein>
<feature type="region of interest" description="Disordered" evidence="1">
    <location>
        <begin position="151"/>
        <end position="187"/>
    </location>
</feature>
<feature type="compositionally biased region" description="Polar residues" evidence="1">
    <location>
        <begin position="165"/>
        <end position="187"/>
    </location>
</feature>
<reference evidence="2" key="1">
    <citation type="submission" date="2020-11" db="EMBL/GenBank/DDBJ databases">
        <authorList>
            <consortium name="DOE Joint Genome Institute"/>
            <person name="Ahrendt S."/>
            <person name="Riley R."/>
            <person name="Andreopoulos W."/>
            <person name="Labutti K."/>
            <person name="Pangilinan J."/>
            <person name="Ruiz-Duenas F.J."/>
            <person name="Barrasa J.M."/>
            <person name="Sanchez-Garcia M."/>
            <person name="Camarero S."/>
            <person name="Miyauchi S."/>
            <person name="Serrano A."/>
            <person name="Linde D."/>
            <person name="Babiker R."/>
            <person name="Drula E."/>
            <person name="Ayuso-Fernandez I."/>
            <person name="Pacheco R."/>
            <person name="Padilla G."/>
            <person name="Ferreira P."/>
            <person name="Barriuso J."/>
            <person name="Kellner H."/>
            <person name="Castanera R."/>
            <person name="Alfaro M."/>
            <person name="Ramirez L."/>
            <person name="Pisabarro A.G."/>
            <person name="Kuo A."/>
            <person name="Tritt A."/>
            <person name="Lipzen A."/>
            <person name="He G."/>
            <person name="Yan M."/>
            <person name="Ng V."/>
            <person name="Cullen D."/>
            <person name="Martin F."/>
            <person name="Rosso M.-N."/>
            <person name="Henrissat B."/>
            <person name="Hibbett D."/>
            <person name="Martinez A.T."/>
            <person name="Grigoriev I.V."/>
        </authorList>
    </citation>
    <scope>NUCLEOTIDE SEQUENCE</scope>
    <source>
        <strain evidence="2">AH 40177</strain>
    </source>
</reference>
<dbReference type="Proteomes" id="UP000772434">
    <property type="component" value="Unassembled WGS sequence"/>
</dbReference>
<comment type="caution">
    <text evidence="2">The sequence shown here is derived from an EMBL/GenBank/DDBJ whole genome shotgun (WGS) entry which is preliminary data.</text>
</comment>